<protein>
    <submittedName>
        <fullName evidence="2">Uncharacterized protein</fullName>
    </submittedName>
</protein>
<dbReference type="Proteomes" id="UP000187209">
    <property type="component" value="Unassembled WGS sequence"/>
</dbReference>
<dbReference type="EMBL" id="MPUH01000001">
    <property type="protein sequence ID" value="OMJ96314.1"/>
    <property type="molecule type" value="Genomic_DNA"/>
</dbReference>
<keyword evidence="3" id="KW-1185">Reference proteome</keyword>
<sequence length="275" mass="32663">MFIEDTQDNSTTSSEECPSLTKKRGKTYKLPAKLSKKVTAVDNFFKFIKPKKNPNQIIISFPKKEYIRCKLIRGTKKSIRNLGKKAFPKKIGNFENISSLMLDNWNTMMHYFQENQKVLSLFSSTQDKIPDKETKSYNLKFCKMFFERSEVREAFQFYVKYLFSDYDCNRLCKEFNFQCCRGHGHTLECGKKWEELKHFILNDMVEEIGFKLEDEGNWRDEGNLKDENFEGDKENQGEKLAFEETPGLVNLMCVEEQPKWIQKMIFREYLMNNTF</sequence>
<evidence type="ECO:0000313" key="2">
    <source>
        <dbReference type="EMBL" id="OMJ96314.1"/>
    </source>
</evidence>
<organism evidence="2 3">
    <name type="scientific">Stentor coeruleus</name>
    <dbReference type="NCBI Taxonomy" id="5963"/>
    <lineage>
        <taxon>Eukaryota</taxon>
        <taxon>Sar</taxon>
        <taxon>Alveolata</taxon>
        <taxon>Ciliophora</taxon>
        <taxon>Postciliodesmatophora</taxon>
        <taxon>Heterotrichea</taxon>
        <taxon>Heterotrichida</taxon>
        <taxon>Stentoridae</taxon>
        <taxon>Stentor</taxon>
    </lineage>
</organism>
<name>A0A1R2D4W5_9CILI</name>
<proteinExistence type="predicted"/>
<gene>
    <name evidence="2" type="ORF">SteCoe_44</name>
</gene>
<accession>A0A1R2D4W5</accession>
<reference evidence="2 3" key="1">
    <citation type="submission" date="2016-11" db="EMBL/GenBank/DDBJ databases">
        <title>The macronuclear genome of Stentor coeruleus: a giant cell with tiny introns.</title>
        <authorList>
            <person name="Slabodnick M."/>
            <person name="Ruby J.G."/>
            <person name="Reiff S.B."/>
            <person name="Swart E.C."/>
            <person name="Gosai S."/>
            <person name="Prabakaran S."/>
            <person name="Witkowska E."/>
            <person name="Larue G.E."/>
            <person name="Fisher S."/>
            <person name="Freeman R.M."/>
            <person name="Gunawardena J."/>
            <person name="Chu W."/>
            <person name="Stover N.A."/>
            <person name="Gregory B.D."/>
            <person name="Nowacki M."/>
            <person name="Derisi J."/>
            <person name="Roy S.W."/>
            <person name="Marshall W.F."/>
            <person name="Sood P."/>
        </authorList>
    </citation>
    <scope>NUCLEOTIDE SEQUENCE [LARGE SCALE GENOMIC DNA]</scope>
    <source>
        <strain evidence="2">WM001</strain>
    </source>
</reference>
<dbReference type="AlphaFoldDB" id="A0A1R2D4W5"/>
<feature type="region of interest" description="Disordered" evidence="1">
    <location>
        <begin position="1"/>
        <end position="20"/>
    </location>
</feature>
<evidence type="ECO:0000256" key="1">
    <source>
        <dbReference type="SAM" id="MobiDB-lite"/>
    </source>
</evidence>
<evidence type="ECO:0000313" key="3">
    <source>
        <dbReference type="Proteomes" id="UP000187209"/>
    </source>
</evidence>
<comment type="caution">
    <text evidence="2">The sequence shown here is derived from an EMBL/GenBank/DDBJ whole genome shotgun (WGS) entry which is preliminary data.</text>
</comment>